<feature type="compositionally biased region" description="Basic and acidic residues" evidence="7">
    <location>
        <begin position="443"/>
        <end position="457"/>
    </location>
</feature>
<feature type="domain" description="Cyclic nucleotide-binding" evidence="9">
    <location>
        <begin position="229"/>
        <end position="321"/>
    </location>
</feature>
<protein>
    <recommendedName>
        <fullName evidence="9">Cyclic nucleotide-binding domain-containing protein</fullName>
    </recommendedName>
</protein>
<accession>D8TQA5</accession>
<evidence type="ECO:0000313" key="11">
    <source>
        <dbReference type="Proteomes" id="UP000001058"/>
    </source>
</evidence>
<evidence type="ECO:0000256" key="1">
    <source>
        <dbReference type="ARBA" id="ARBA00004141"/>
    </source>
</evidence>
<dbReference type="GO" id="GO:0042391">
    <property type="term" value="P:regulation of membrane potential"/>
    <property type="evidence" value="ECO:0007669"/>
    <property type="project" value="TreeGrafter"/>
</dbReference>
<evidence type="ECO:0000256" key="2">
    <source>
        <dbReference type="ARBA" id="ARBA00022448"/>
    </source>
</evidence>
<dbReference type="GO" id="GO:0005886">
    <property type="term" value="C:plasma membrane"/>
    <property type="evidence" value="ECO:0007669"/>
    <property type="project" value="TreeGrafter"/>
</dbReference>
<dbReference type="SUPFAM" id="SSF81324">
    <property type="entry name" value="Voltage-gated potassium channels"/>
    <property type="match status" value="1"/>
</dbReference>
<dbReference type="PROSITE" id="PS50042">
    <property type="entry name" value="CNMP_BINDING_3"/>
    <property type="match status" value="1"/>
</dbReference>
<gene>
    <name evidence="10" type="ORF">VOLCADRAFT_88913</name>
</gene>
<dbReference type="eggNOG" id="KOG0498">
    <property type="taxonomic scope" value="Eukaryota"/>
</dbReference>
<feature type="compositionally biased region" description="Basic and acidic residues" evidence="7">
    <location>
        <begin position="367"/>
        <end position="378"/>
    </location>
</feature>
<feature type="region of interest" description="Disordered" evidence="7">
    <location>
        <begin position="367"/>
        <end position="464"/>
    </location>
</feature>
<dbReference type="OrthoDB" id="426293at2759"/>
<dbReference type="InterPro" id="IPR050818">
    <property type="entry name" value="KCNH_animal-type"/>
</dbReference>
<reference evidence="10 11" key="1">
    <citation type="journal article" date="2010" name="Science">
        <title>Genomic analysis of organismal complexity in the multicellular green alga Volvox carteri.</title>
        <authorList>
            <person name="Prochnik S.E."/>
            <person name="Umen J."/>
            <person name="Nedelcu A.M."/>
            <person name="Hallmann A."/>
            <person name="Miller S.M."/>
            <person name="Nishii I."/>
            <person name="Ferris P."/>
            <person name="Kuo A."/>
            <person name="Mitros T."/>
            <person name="Fritz-Laylin L.K."/>
            <person name="Hellsten U."/>
            <person name="Chapman J."/>
            <person name="Simakov O."/>
            <person name="Rensing S.A."/>
            <person name="Terry A."/>
            <person name="Pangilinan J."/>
            <person name="Kapitonov V."/>
            <person name="Jurka J."/>
            <person name="Salamov A."/>
            <person name="Shapiro H."/>
            <person name="Schmutz J."/>
            <person name="Grimwood J."/>
            <person name="Lindquist E."/>
            <person name="Lucas S."/>
            <person name="Grigoriev I.V."/>
            <person name="Schmitt R."/>
            <person name="Kirk D."/>
            <person name="Rokhsar D.S."/>
        </authorList>
    </citation>
    <scope>NUCLEOTIDE SEQUENCE [LARGE SCALE GENOMIC DNA]</scope>
    <source>
        <strain evidence="11">f. Nagariensis / Eve</strain>
    </source>
</reference>
<evidence type="ECO:0000313" key="10">
    <source>
        <dbReference type="EMBL" id="EFJ50501.1"/>
    </source>
</evidence>
<dbReference type="CDD" id="cd00038">
    <property type="entry name" value="CAP_ED"/>
    <property type="match status" value="1"/>
</dbReference>
<organism evidence="11">
    <name type="scientific">Volvox carteri f. nagariensis</name>
    <dbReference type="NCBI Taxonomy" id="3068"/>
    <lineage>
        <taxon>Eukaryota</taxon>
        <taxon>Viridiplantae</taxon>
        <taxon>Chlorophyta</taxon>
        <taxon>core chlorophytes</taxon>
        <taxon>Chlorophyceae</taxon>
        <taxon>CS clade</taxon>
        <taxon>Chlamydomonadales</taxon>
        <taxon>Volvocaceae</taxon>
        <taxon>Volvox</taxon>
    </lineage>
</organism>
<proteinExistence type="predicted"/>
<keyword evidence="6 8" id="KW-0472">Membrane</keyword>
<evidence type="ECO:0000259" key="9">
    <source>
        <dbReference type="PROSITE" id="PS50042"/>
    </source>
</evidence>
<evidence type="ECO:0000256" key="4">
    <source>
        <dbReference type="ARBA" id="ARBA00022989"/>
    </source>
</evidence>
<dbReference type="InParanoid" id="D8TQA5"/>
<dbReference type="SUPFAM" id="SSF51206">
    <property type="entry name" value="cAMP-binding domain-like"/>
    <property type="match status" value="1"/>
</dbReference>
<dbReference type="PANTHER" id="PTHR10217">
    <property type="entry name" value="VOLTAGE AND LIGAND GATED POTASSIUM CHANNEL"/>
    <property type="match status" value="1"/>
</dbReference>
<evidence type="ECO:0000256" key="8">
    <source>
        <dbReference type="SAM" id="Phobius"/>
    </source>
</evidence>
<dbReference type="GO" id="GO:0005249">
    <property type="term" value="F:voltage-gated potassium channel activity"/>
    <property type="evidence" value="ECO:0007669"/>
    <property type="project" value="TreeGrafter"/>
</dbReference>
<keyword evidence="3 8" id="KW-0812">Transmembrane</keyword>
<dbReference type="InterPro" id="IPR014710">
    <property type="entry name" value="RmlC-like_jellyroll"/>
</dbReference>
<evidence type="ECO:0000256" key="5">
    <source>
        <dbReference type="ARBA" id="ARBA00023065"/>
    </source>
</evidence>
<feature type="region of interest" description="Disordered" evidence="7">
    <location>
        <begin position="814"/>
        <end position="834"/>
    </location>
</feature>
<keyword evidence="5" id="KW-0406">Ion transport</keyword>
<evidence type="ECO:0000256" key="3">
    <source>
        <dbReference type="ARBA" id="ARBA00022692"/>
    </source>
</evidence>
<dbReference type="Pfam" id="PF00520">
    <property type="entry name" value="Ion_trans"/>
    <property type="match status" value="1"/>
</dbReference>
<feature type="transmembrane region" description="Helical" evidence="8">
    <location>
        <begin position="128"/>
        <end position="153"/>
    </location>
</feature>
<keyword evidence="2" id="KW-0813">Transport</keyword>
<dbReference type="PANTHER" id="PTHR10217:SF435">
    <property type="entry name" value="POTASSIUM VOLTAGE-GATED CHANNEL PROTEIN EAG"/>
    <property type="match status" value="1"/>
</dbReference>
<dbReference type="Proteomes" id="UP000001058">
    <property type="component" value="Unassembled WGS sequence"/>
</dbReference>
<dbReference type="AlphaFoldDB" id="D8TQA5"/>
<dbReference type="SMART" id="SM00100">
    <property type="entry name" value="cNMP"/>
    <property type="match status" value="1"/>
</dbReference>
<feature type="region of interest" description="Disordered" evidence="7">
    <location>
        <begin position="766"/>
        <end position="790"/>
    </location>
</feature>
<dbReference type="Pfam" id="PF00027">
    <property type="entry name" value="cNMP_binding"/>
    <property type="match status" value="1"/>
</dbReference>
<keyword evidence="11" id="KW-1185">Reference proteome</keyword>
<keyword evidence="4 8" id="KW-1133">Transmembrane helix</keyword>
<sequence>MIVEYRTAYITSQGELVRVPHRIALHYLRGMFLLDLVSALPLDEILYETSFRKGAVWLGLLKLPRLFRLIRHVNVLTRTKYINIVGVARLLGIMLLITHWAACLWHYLFVKVPDRPETYNNVERVFAVILLSMGACLYAVVVSSITMLVTNMWSMASRHKQRSAMLQDALRYKGASHSMRVRVDEYYDFMAQFDHPGPDGVSLLSELPAALHAEVLSSVFERMLVKVQLFAYCERPFLWRLAQRLRLSLYMPGDIVYDLGSVGHDMYVIWKGAVGLIAIDGCMSALLCNNDHFGELGLMNDSTPRPHRAVALRQCDIMILSLWDLQDAMRDFPDSAQLVKGRARVQLEDHEAGPAVWAASLAAGKTPRHELHLRDSKKSLASSEEEDVPAPDGMAAVHDRLSPASSSVVRPFRDSDSSSRAPALDLNGDDHGSCDADGGGRGGDGEGGRGDDGEGGRGGDGGEVATTISVVKGILRSASLRWLPIWNSTGPNGPGQSTSANGNGSNRGPVVEAMEYTSSRAIGTHGSSVDAFNSSVPGPKSPQGCPASTWESTQALFRHVWRGAKPVCESTNRENVQLGAVPGQPGLYQRLSPQQKQDLQSILPRPLPSETRQGLGSGCNEVAVWDKDPVERSAWSCSSTQGANMHELVDNKDVPIWDIAAGGLGRALGHRSMADRGGDAAGGRCVGGHSRNKAARLRTQSSDGLGLSEEDREDDHAPRLLVLQAQPFLGLDPLGPLFDDVAKAAAASVAAEQQQQRRRMRAGYQPTATASGGANLHQRPARTSSAYGDHDTTQDLVQPAEMWNLSRKVRRSSMRMDAVDPTGGSRRGRLASDGGDAKWTRGFVEGWLGEQSGKDPRFATLERQLAEARRQLASVFENPLQV</sequence>
<dbReference type="InterPro" id="IPR000595">
    <property type="entry name" value="cNMP-bd_dom"/>
</dbReference>
<comment type="subcellular location">
    <subcellularLocation>
        <location evidence="1">Membrane</location>
        <topology evidence="1">Multi-pass membrane protein</topology>
    </subcellularLocation>
</comment>
<feature type="transmembrane region" description="Helical" evidence="8">
    <location>
        <begin position="81"/>
        <end position="108"/>
    </location>
</feature>
<name>D8TQA5_VOLCA</name>
<evidence type="ECO:0000256" key="7">
    <source>
        <dbReference type="SAM" id="MobiDB-lite"/>
    </source>
</evidence>
<dbReference type="InterPro" id="IPR005821">
    <property type="entry name" value="Ion_trans_dom"/>
</dbReference>
<dbReference type="RefSeq" id="XP_002948626.1">
    <property type="nucleotide sequence ID" value="XM_002948580.1"/>
</dbReference>
<dbReference type="InterPro" id="IPR018490">
    <property type="entry name" value="cNMP-bd_dom_sf"/>
</dbReference>
<evidence type="ECO:0000256" key="6">
    <source>
        <dbReference type="ARBA" id="ARBA00023136"/>
    </source>
</evidence>
<dbReference type="Gene3D" id="1.10.287.70">
    <property type="match status" value="1"/>
</dbReference>
<dbReference type="Gene3D" id="2.60.120.10">
    <property type="entry name" value="Jelly Rolls"/>
    <property type="match status" value="1"/>
</dbReference>
<dbReference type="GeneID" id="9625231"/>
<dbReference type="EMBL" id="GL378331">
    <property type="protein sequence ID" value="EFJ50501.1"/>
    <property type="molecule type" value="Genomic_DNA"/>
</dbReference>
<dbReference type="KEGG" id="vcn:VOLCADRAFT_88913"/>
<feature type="region of interest" description="Disordered" evidence="7">
    <location>
        <begin position="672"/>
        <end position="714"/>
    </location>
</feature>